<proteinExistence type="predicted"/>
<sequence>MSELIRASTVLPALREPFKLLTSDGLNLVAEIARPLKVSAGILVMLHPLPTAGGMMDSHIFRKAAARLPELADLTILRFNSRGTESEAGLSDGHFENGDGEIHDVQAAIDFAATNSDNSDNSDSQNIWIVGWSFGTDLALRHARDPRVKGLILLSPPLRTSGLSDLQWWANDGRPVIALVPEFDDYLKPKAAITAFAPLTQIEIIAVDGAKHLWVGEPYVYRVLNEITKIVNPAKAPLPTEY</sequence>
<evidence type="ECO:0000313" key="3">
    <source>
        <dbReference type="EMBL" id="CAB4770267.1"/>
    </source>
</evidence>
<evidence type="ECO:0000313" key="2">
    <source>
        <dbReference type="EMBL" id="CAB4679074.1"/>
    </source>
</evidence>
<accession>A0A6J6N2I2</accession>
<dbReference type="EMBL" id="CAEZZS010000008">
    <property type="protein sequence ID" value="CAB4770267.1"/>
    <property type="molecule type" value="Genomic_DNA"/>
</dbReference>
<dbReference type="EMBL" id="CAEZXH010000014">
    <property type="protein sequence ID" value="CAB4679074.1"/>
    <property type="molecule type" value="Genomic_DNA"/>
</dbReference>
<dbReference type="SUPFAM" id="SSF53474">
    <property type="entry name" value="alpha/beta-Hydrolases"/>
    <property type="match status" value="1"/>
</dbReference>
<evidence type="ECO:0000259" key="1">
    <source>
        <dbReference type="Pfam" id="PF12697"/>
    </source>
</evidence>
<feature type="domain" description="AB hydrolase-1" evidence="1">
    <location>
        <begin position="43"/>
        <end position="185"/>
    </location>
</feature>
<dbReference type="InterPro" id="IPR029058">
    <property type="entry name" value="AB_hydrolase_fold"/>
</dbReference>
<dbReference type="PANTHER" id="PTHR42103">
    <property type="entry name" value="ALPHA/BETA-HYDROLASES SUPERFAMILY PROTEIN"/>
    <property type="match status" value="1"/>
</dbReference>
<dbReference type="PANTHER" id="PTHR42103:SF2">
    <property type="entry name" value="AB HYDROLASE-1 DOMAIN-CONTAINING PROTEIN"/>
    <property type="match status" value="1"/>
</dbReference>
<dbReference type="Pfam" id="PF12697">
    <property type="entry name" value="Abhydrolase_6"/>
    <property type="match status" value="1"/>
</dbReference>
<organism evidence="2">
    <name type="scientific">freshwater metagenome</name>
    <dbReference type="NCBI Taxonomy" id="449393"/>
    <lineage>
        <taxon>unclassified sequences</taxon>
        <taxon>metagenomes</taxon>
        <taxon>ecological metagenomes</taxon>
    </lineage>
</organism>
<gene>
    <name evidence="2" type="ORF">UFOPK2360_00400</name>
    <name evidence="3" type="ORF">UFOPK2922_00303</name>
</gene>
<dbReference type="AlphaFoldDB" id="A0A6J6N2I2"/>
<dbReference type="Gene3D" id="3.40.50.1820">
    <property type="entry name" value="alpha/beta hydrolase"/>
    <property type="match status" value="1"/>
</dbReference>
<reference evidence="2" key="1">
    <citation type="submission" date="2020-05" db="EMBL/GenBank/DDBJ databases">
        <authorList>
            <person name="Chiriac C."/>
            <person name="Salcher M."/>
            <person name="Ghai R."/>
            <person name="Kavagutti S V."/>
        </authorList>
    </citation>
    <scope>NUCLEOTIDE SEQUENCE</scope>
</reference>
<name>A0A6J6N2I2_9ZZZZ</name>
<dbReference type="InterPro" id="IPR000073">
    <property type="entry name" value="AB_hydrolase_1"/>
</dbReference>
<protein>
    <submittedName>
        <fullName evidence="2">Unannotated protein</fullName>
    </submittedName>
</protein>